<dbReference type="PANTHER" id="PTHR12774">
    <property type="entry name" value="PEROXISOMAL BIOGENESIS FACTOR 19"/>
    <property type="match status" value="1"/>
</dbReference>
<feature type="region of interest" description="Disordered" evidence="1">
    <location>
        <begin position="1"/>
        <end position="151"/>
    </location>
</feature>
<gene>
    <name evidence="2" type="primary">PEX19</name>
    <name evidence="2" type="ORF">Q8F55_000605</name>
</gene>
<accession>A0ABR3QDR7</accession>
<feature type="compositionally biased region" description="Low complexity" evidence="1">
    <location>
        <begin position="77"/>
        <end position="91"/>
    </location>
</feature>
<comment type="caution">
    <text evidence="2">The sequence shown here is derived from an EMBL/GenBank/DDBJ whole genome shotgun (WGS) entry which is preliminary data.</text>
</comment>
<name>A0ABR3QDR7_9TREE</name>
<dbReference type="InterPro" id="IPR006708">
    <property type="entry name" value="Pex19"/>
</dbReference>
<keyword evidence="2" id="KW-0675">Receptor</keyword>
<feature type="compositionally biased region" description="Acidic residues" evidence="1">
    <location>
        <begin position="35"/>
        <end position="50"/>
    </location>
</feature>
<evidence type="ECO:0000313" key="3">
    <source>
        <dbReference type="Proteomes" id="UP001565368"/>
    </source>
</evidence>
<feature type="compositionally biased region" description="Low complexity" evidence="1">
    <location>
        <begin position="1"/>
        <end position="28"/>
    </location>
</feature>
<feature type="region of interest" description="Disordered" evidence="1">
    <location>
        <begin position="171"/>
        <end position="201"/>
    </location>
</feature>
<protein>
    <submittedName>
        <fullName evidence="2">Peroxisome chaperone and import receptor</fullName>
    </submittedName>
</protein>
<dbReference type="GeneID" id="95981648"/>
<dbReference type="Gene3D" id="1.20.120.900">
    <property type="entry name" value="Pex19, mPTS binding domain"/>
    <property type="match status" value="1"/>
</dbReference>
<dbReference type="Proteomes" id="UP001565368">
    <property type="component" value="Unassembled WGS sequence"/>
</dbReference>
<dbReference type="Pfam" id="PF04614">
    <property type="entry name" value="Pex19"/>
    <property type="match status" value="1"/>
</dbReference>
<evidence type="ECO:0000313" key="2">
    <source>
        <dbReference type="EMBL" id="KAL1412856.1"/>
    </source>
</evidence>
<evidence type="ECO:0000256" key="1">
    <source>
        <dbReference type="SAM" id="MobiDB-lite"/>
    </source>
</evidence>
<sequence>MGSDLPAGSSSKPAPAAAAAAPASGPSSYRNPRVEDEDDDDDLDDLDDVLDSFNAPLKPTLGKRVQPDQSPAPPTPAAASSLRPPAAAPGAGTDGLDDEDFEASLVEGMEALLRSLANEHPPGPAAGGKADTPSKKAVEGGAGLSSEEEEKAFQRAIEMMLSNEGIEALGLDDKAKAGGSAPSPRRAPPAGAAGPSAAGATSFEETIRKTMESINAGGANVGAGGDDTDLAALLRQLGSDPSALDGLGDEDDDLGGLLDGMMAQLMSKEVLEEPMAELAAKYPEYLAKPPSTATPADLEKYRQQHKLVQQIVETFKKPGYTDERDGKEVARLVGEMQDLGGPPNEIMGDLPEGFDFANLGNDEQCVIM</sequence>
<proteinExistence type="predicted"/>
<dbReference type="EMBL" id="JBBXJM010000001">
    <property type="protein sequence ID" value="KAL1412856.1"/>
    <property type="molecule type" value="Genomic_DNA"/>
</dbReference>
<dbReference type="PANTHER" id="PTHR12774:SF2">
    <property type="entry name" value="PEROXISOMAL BIOGENESIS FACTOR 19"/>
    <property type="match status" value="1"/>
</dbReference>
<reference evidence="2 3" key="1">
    <citation type="submission" date="2023-08" db="EMBL/GenBank/DDBJ databases">
        <title>Annotated Genome Sequence of Vanrija albida AlHP1.</title>
        <authorList>
            <person name="Herzog R."/>
        </authorList>
    </citation>
    <scope>NUCLEOTIDE SEQUENCE [LARGE SCALE GENOMIC DNA]</scope>
    <source>
        <strain evidence="2 3">AlHP1</strain>
    </source>
</reference>
<dbReference type="RefSeq" id="XP_069212800.1">
    <property type="nucleotide sequence ID" value="XM_069349256.1"/>
</dbReference>
<dbReference type="InterPro" id="IPR038322">
    <property type="entry name" value="Pex19_C_sf"/>
</dbReference>
<organism evidence="2 3">
    <name type="scientific">Vanrija albida</name>
    <dbReference type="NCBI Taxonomy" id="181172"/>
    <lineage>
        <taxon>Eukaryota</taxon>
        <taxon>Fungi</taxon>
        <taxon>Dikarya</taxon>
        <taxon>Basidiomycota</taxon>
        <taxon>Agaricomycotina</taxon>
        <taxon>Tremellomycetes</taxon>
        <taxon>Trichosporonales</taxon>
        <taxon>Trichosporonaceae</taxon>
        <taxon>Vanrija</taxon>
    </lineage>
</organism>
<feature type="compositionally biased region" description="Low complexity" evidence="1">
    <location>
        <begin position="177"/>
        <end position="200"/>
    </location>
</feature>
<keyword evidence="3" id="KW-1185">Reference proteome</keyword>